<dbReference type="AlphaFoldDB" id="A0A2M7QKI6"/>
<dbReference type="Gene3D" id="3.40.50.450">
    <property type="match status" value="1"/>
</dbReference>
<gene>
    <name evidence="1" type="ORF">COY87_00590</name>
</gene>
<proteinExistence type="predicted"/>
<dbReference type="Proteomes" id="UP000229401">
    <property type="component" value="Unassembled WGS sequence"/>
</dbReference>
<evidence type="ECO:0000313" key="1">
    <source>
        <dbReference type="EMBL" id="PIY72505.1"/>
    </source>
</evidence>
<name>A0A2M7QKI6_9BACT</name>
<accession>A0A2M7QKI6</accession>
<sequence>MKVYFFAPQIEQTQYIPYYQIIKNTFDDYGYKNLLPSQKTLPYQKMIKLLKEADINIFDCSMPDSCTGFQISKSLEFNKPTIALYQNTSPPSFIDSINEEKFLSASYNKESVKNVLHSLLQKAQLLADKRFNFFISPSLLNYLNLMSHEFGMTKSTYLRNLIIEDKKKRRIDD</sequence>
<organism evidence="1 2">
    <name type="scientific">Candidatus Roizmanbacteria bacterium CG_4_10_14_0_8_um_filter_33_9</name>
    <dbReference type="NCBI Taxonomy" id="1974826"/>
    <lineage>
        <taxon>Bacteria</taxon>
        <taxon>Candidatus Roizmaniibacteriota</taxon>
    </lineage>
</organism>
<evidence type="ECO:0000313" key="2">
    <source>
        <dbReference type="Proteomes" id="UP000229401"/>
    </source>
</evidence>
<dbReference type="SUPFAM" id="SSF52309">
    <property type="entry name" value="N-(deoxy)ribosyltransferase-like"/>
    <property type="match status" value="1"/>
</dbReference>
<dbReference type="EMBL" id="PFLI01000021">
    <property type="protein sequence ID" value="PIY72505.1"/>
    <property type="molecule type" value="Genomic_DNA"/>
</dbReference>
<comment type="caution">
    <text evidence="1">The sequence shown here is derived from an EMBL/GenBank/DDBJ whole genome shotgun (WGS) entry which is preliminary data.</text>
</comment>
<protein>
    <submittedName>
        <fullName evidence="1">Uncharacterized protein</fullName>
    </submittedName>
</protein>
<reference evidence="2" key="1">
    <citation type="submission" date="2017-09" db="EMBL/GenBank/DDBJ databases">
        <title>Depth-based differentiation of microbial function through sediment-hosted aquifers and enrichment of novel symbionts in the deep terrestrial subsurface.</title>
        <authorList>
            <person name="Probst A.J."/>
            <person name="Ladd B."/>
            <person name="Jarett J.K."/>
            <person name="Geller-Mcgrath D.E."/>
            <person name="Sieber C.M.K."/>
            <person name="Emerson J.B."/>
            <person name="Anantharaman K."/>
            <person name="Thomas B.C."/>
            <person name="Malmstrom R."/>
            <person name="Stieglmeier M."/>
            <person name="Klingl A."/>
            <person name="Woyke T."/>
            <person name="Ryan C.M."/>
            <person name="Banfield J.F."/>
        </authorList>
    </citation>
    <scope>NUCLEOTIDE SEQUENCE [LARGE SCALE GENOMIC DNA]</scope>
</reference>